<dbReference type="CDD" id="cd00448">
    <property type="entry name" value="YjgF_YER057c_UK114_family"/>
    <property type="match status" value="1"/>
</dbReference>
<evidence type="ECO:0000313" key="1">
    <source>
        <dbReference type="EMBL" id="GAA4940933.1"/>
    </source>
</evidence>
<dbReference type="SUPFAM" id="SSF55298">
    <property type="entry name" value="YjgF-like"/>
    <property type="match status" value="1"/>
</dbReference>
<dbReference type="Gene3D" id="3.30.1330.40">
    <property type="entry name" value="RutC-like"/>
    <property type="match status" value="1"/>
</dbReference>
<dbReference type="InterPro" id="IPR035959">
    <property type="entry name" value="RutC-like_sf"/>
</dbReference>
<dbReference type="InterPro" id="IPR006175">
    <property type="entry name" value="YjgF/YER057c/UK114"/>
</dbReference>
<comment type="caution">
    <text evidence="1">The sequence shown here is derived from an EMBL/GenBank/DDBJ whole genome shotgun (WGS) entry which is preliminary data.</text>
</comment>
<dbReference type="EMBL" id="BAABIK010000011">
    <property type="protein sequence ID" value="GAA4940933.1"/>
    <property type="molecule type" value="Genomic_DNA"/>
</dbReference>
<name>A0ABP9GEX4_9ACTN</name>
<dbReference type="Pfam" id="PF01042">
    <property type="entry name" value="Ribonuc_L-PSP"/>
    <property type="match status" value="1"/>
</dbReference>
<dbReference type="RefSeq" id="WP_345556612.1">
    <property type="nucleotide sequence ID" value="NZ_BAABIK010000011.1"/>
</dbReference>
<accession>A0ABP9GEX4</accession>
<evidence type="ECO:0000313" key="2">
    <source>
        <dbReference type="Proteomes" id="UP001499993"/>
    </source>
</evidence>
<dbReference type="PANTHER" id="PTHR43857:SF1">
    <property type="entry name" value="YJGH FAMILY PROTEIN"/>
    <property type="match status" value="1"/>
</dbReference>
<organism evidence="1 2">
    <name type="scientific">Streptomonospora halophila</name>
    <dbReference type="NCBI Taxonomy" id="427369"/>
    <lineage>
        <taxon>Bacteria</taxon>
        <taxon>Bacillati</taxon>
        <taxon>Actinomycetota</taxon>
        <taxon>Actinomycetes</taxon>
        <taxon>Streptosporangiales</taxon>
        <taxon>Nocardiopsidaceae</taxon>
        <taxon>Streptomonospora</taxon>
    </lineage>
</organism>
<keyword evidence="2" id="KW-1185">Reference proteome</keyword>
<protein>
    <submittedName>
        <fullName evidence="1">RidA family protein</fullName>
    </submittedName>
</protein>
<proteinExistence type="predicted"/>
<sequence>MAQRYSDALVADGPLVFVAGQAPMDADGMVAVGDALAQTRQALRNVDSALAEHGADMRHLVKLTYYLRHMADLDDVRRAVDTYLVHEPRPASTLVEVSGLVDSRFLIEVDAVAVLPRGRGAEAR</sequence>
<dbReference type="PANTHER" id="PTHR43857">
    <property type="entry name" value="BLR7761 PROTEIN"/>
    <property type="match status" value="1"/>
</dbReference>
<gene>
    <name evidence="1" type="ORF">GCM10023224_23410</name>
</gene>
<reference evidence="2" key="1">
    <citation type="journal article" date="2019" name="Int. J. Syst. Evol. Microbiol.">
        <title>The Global Catalogue of Microorganisms (GCM) 10K type strain sequencing project: providing services to taxonomists for standard genome sequencing and annotation.</title>
        <authorList>
            <consortium name="The Broad Institute Genomics Platform"/>
            <consortium name="The Broad Institute Genome Sequencing Center for Infectious Disease"/>
            <person name="Wu L."/>
            <person name="Ma J."/>
        </authorList>
    </citation>
    <scope>NUCLEOTIDE SEQUENCE [LARGE SCALE GENOMIC DNA]</scope>
    <source>
        <strain evidence="2">JCM 18123</strain>
    </source>
</reference>
<dbReference type="Proteomes" id="UP001499993">
    <property type="component" value="Unassembled WGS sequence"/>
</dbReference>